<reference evidence="1" key="1">
    <citation type="submission" date="2023-03" db="EMBL/GenBank/DDBJ databases">
        <title>Massive genome expansion in bonnet fungi (Mycena s.s.) driven by repeated elements and novel gene families across ecological guilds.</title>
        <authorList>
            <consortium name="Lawrence Berkeley National Laboratory"/>
            <person name="Harder C.B."/>
            <person name="Miyauchi S."/>
            <person name="Viragh M."/>
            <person name="Kuo A."/>
            <person name="Thoen E."/>
            <person name="Andreopoulos B."/>
            <person name="Lu D."/>
            <person name="Skrede I."/>
            <person name="Drula E."/>
            <person name="Henrissat B."/>
            <person name="Morin E."/>
            <person name="Kohler A."/>
            <person name="Barry K."/>
            <person name="LaButti K."/>
            <person name="Morin E."/>
            <person name="Salamov A."/>
            <person name="Lipzen A."/>
            <person name="Mereny Z."/>
            <person name="Hegedus B."/>
            <person name="Baldrian P."/>
            <person name="Stursova M."/>
            <person name="Weitz H."/>
            <person name="Taylor A."/>
            <person name="Grigoriev I.V."/>
            <person name="Nagy L.G."/>
            <person name="Martin F."/>
            <person name="Kauserud H."/>
        </authorList>
    </citation>
    <scope>NUCLEOTIDE SEQUENCE</scope>
    <source>
        <strain evidence="1">CBHHK067</strain>
    </source>
</reference>
<dbReference type="Proteomes" id="UP001221757">
    <property type="component" value="Unassembled WGS sequence"/>
</dbReference>
<dbReference type="EMBL" id="JARKIE010000005">
    <property type="protein sequence ID" value="KAJ7707543.1"/>
    <property type="molecule type" value="Genomic_DNA"/>
</dbReference>
<proteinExistence type="predicted"/>
<accession>A0AAD7GXL1</accession>
<dbReference type="AlphaFoldDB" id="A0AAD7GXL1"/>
<evidence type="ECO:0000313" key="2">
    <source>
        <dbReference type="Proteomes" id="UP001221757"/>
    </source>
</evidence>
<keyword evidence="2" id="KW-1185">Reference proteome</keyword>
<organism evidence="1 2">
    <name type="scientific">Mycena rosella</name>
    <name type="common">Pink bonnet</name>
    <name type="synonym">Agaricus rosellus</name>
    <dbReference type="NCBI Taxonomy" id="1033263"/>
    <lineage>
        <taxon>Eukaryota</taxon>
        <taxon>Fungi</taxon>
        <taxon>Dikarya</taxon>
        <taxon>Basidiomycota</taxon>
        <taxon>Agaricomycotina</taxon>
        <taxon>Agaricomycetes</taxon>
        <taxon>Agaricomycetidae</taxon>
        <taxon>Agaricales</taxon>
        <taxon>Marasmiineae</taxon>
        <taxon>Mycenaceae</taxon>
        <taxon>Mycena</taxon>
    </lineage>
</organism>
<name>A0AAD7GXL1_MYCRO</name>
<evidence type="ECO:0000313" key="1">
    <source>
        <dbReference type="EMBL" id="KAJ7707543.1"/>
    </source>
</evidence>
<comment type="caution">
    <text evidence="1">The sequence shown here is derived from an EMBL/GenBank/DDBJ whole genome shotgun (WGS) entry which is preliminary data.</text>
</comment>
<protein>
    <submittedName>
        <fullName evidence="1">Uncharacterized protein</fullName>
    </submittedName>
</protein>
<gene>
    <name evidence="1" type="ORF">B0H17DRAFT_1033038</name>
</gene>
<sequence length="114" mass="12242">MDPDDDSFVPSDWIGVGKTYTSDVPLGVIFAKNAVLEIPPGAADLTPAPTLPVNVIEFASLALPTQSAELVYGESRMWFTSTTMALNSATYPEQLHCYKPSSSATSRPSHFCVC</sequence>